<dbReference type="InterPro" id="IPR036397">
    <property type="entry name" value="RNaseH_sf"/>
</dbReference>
<dbReference type="InterPro" id="IPR036388">
    <property type="entry name" value="WH-like_DNA-bd_sf"/>
</dbReference>
<comment type="caution">
    <text evidence="2">The sequence shown here is derived from an EMBL/GenBank/DDBJ whole genome shotgun (WGS) entry which is preliminary data.</text>
</comment>
<dbReference type="Proteomes" id="UP001186944">
    <property type="component" value="Unassembled WGS sequence"/>
</dbReference>
<gene>
    <name evidence="2" type="ORF">FSP39_009085</name>
</gene>
<accession>A0AA88YTB1</accession>
<dbReference type="Gene3D" id="1.10.10.10">
    <property type="entry name" value="Winged helix-like DNA-binding domain superfamily/Winged helix DNA-binding domain"/>
    <property type="match status" value="1"/>
</dbReference>
<dbReference type="Gene3D" id="3.30.420.10">
    <property type="entry name" value="Ribonuclease H-like superfamily/Ribonuclease H"/>
    <property type="match status" value="1"/>
</dbReference>
<dbReference type="NCBIfam" id="NF033545">
    <property type="entry name" value="transpos_IS630"/>
    <property type="match status" value="1"/>
</dbReference>
<name>A0AA88YTB1_PINIB</name>
<dbReference type="SUPFAM" id="SSF46689">
    <property type="entry name" value="Homeodomain-like"/>
    <property type="match status" value="1"/>
</dbReference>
<dbReference type="Pfam" id="PF13358">
    <property type="entry name" value="DDE_3"/>
    <property type="match status" value="1"/>
</dbReference>
<dbReference type="PANTHER" id="PTHR23022">
    <property type="entry name" value="TRANSPOSABLE ELEMENT-RELATED"/>
    <property type="match status" value="1"/>
</dbReference>
<evidence type="ECO:0000313" key="2">
    <source>
        <dbReference type="EMBL" id="KAK3104743.1"/>
    </source>
</evidence>
<dbReference type="InterPro" id="IPR047655">
    <property type="entry name" value="Transpos_IS630-like"/>
</dbReference>
<proteinExistence type="predicted"/>
<dbReference type="InterPro" id="IPR012337">
    <property type="entry name" value="RNaseH-like_sf"/>
</dbReference>
<organism evidence="2 3">
    <name type="scientific">Pinctada imbricata</name>
    <name type="common">Atlantic pearl-oyster</name>
    <name type="synonym">Pinctada martensii</name>
    <dbReference type="NCBI Taxonomy" id="66713"/>
    <lineage>
        <taxon>Eukaryota</taxon>
        <taxon>Metazoa</taxon>
        <taxon>Spiralia</taxon>
        <taxon>Lophotrochozoa</taxon>
        <taxon>Mollusca</taxon>
        <taxon>Bivalvia</taxon>
        <taxon>Autobranchia</taxon>
        <taxon>Pteriomorphia</taxon>
        <taxon>Pterioida</taxon>
        <taxon>Pterioidea</taxon>
        <taxon>Pteriidae</taxon>
        <taxon>Pinctada</taxon>
    </lineage>
</organism>
<keyword evidence="3" id="KW-1185">Reference proteome</keyword>
<dbReference type="SUPFAM" id="SSF53098">
    <property type="entry name" value="Ribonuclease H-like"/>
    <property type="match status" value="1"/>
</dbReference>
<reference evidence="2" key="1">
    <citation type="submission" date="2019-08" db="EMBL/GenBank/DDBJ databases">
        <title>The improved chromosome-level genome for the pearl oyster Pinctada fucata martensii using PacBio sequencing and Hi-C.</title>
        <authorList>
            <person name="Zheng Z."/>
        </authorList>
    </citation>
    <scope>NUCLEOTIDE SEQUENCE</scope>
    <source>
        <strain evidence="2">ZZ-2019</strain>
        <tissue evidence="2">Adductor muscle</tissue>
    </source>
</reference>
<dbReference type="GO" id="GO:0003676">
    <property type="term" value="F:nucleic acid binding"/>
    <property type="evidence" value="ECO:0007669"/>
    <property type="project" value="InterPro"/>
</dbReference>
<sequence length="343" mass="39779">MAAARLGRIPLHLREKIVRLISEGKSQREVHMRLRDEDAVHVSTVSICKFLGRYRRTGSCLDVRSKHPHLRILKDPHIQFIDQQMKHDPETTAADLTRLLRQRFNVLVSSSTIKRARNTLGWRCSKPKYCQMIRDANKPKRLAFATRCLRNRDNFDDCIFTDETTVKINTTARKRFYKIGEEVNAVPKPKHPLQVHVWAGISRRGATGAYTFTGNMDSAYYQEILRSKLVPFVNNTFPDSHRFVQDNDPKHVSHSTKNFMTANGINHWETPPESPDMNPIENMWAALKHHLSRYVKPKTQQELVQGIDDFWNALTPYTCNKYIDHLYKVIPKVIEKRGCASGY</sequence>
<protein>
    <recommendedName>
        <fullName evidence="1">Tc1-like transposase DDE domain-containing protein</fullName>
    </recommendedName>
</protein>
<feature type="domain" description="Tc1-like transposase DDE" evidence="1">
    <location>
        <begin position="158"/>
        <end position="303"/>
    </location>
</feature>
<evidence type="ECO:0000313" key="3">
    <source>
        <dbReference type="Proteomes" id="UP001186944"/>
    </source>
</evidence>
<dbReference type="AlphaFoldDB" id="A0AA88YTB1"/>
<dbReference type="InterPro" id="IPR009057">
    <property type="entry name" value="Homeodomain-like_sf"/>
</dbReference>
<dbReference type="EMBL" id="VSWD01000004">
    <property type="protein sequence ID" value="KAK3104743.1"/>
    <property type="molecule type" value="Genomic_DNA"/>
</dbReference>
<dbReference type="InterPro" id="IPR038717">
    <property type="entry name" value="Tc1-like_DDE_dom"/>
</dbReference>
<evidence type="ECO:0000259" key="1">
    <source>
        <dbReference type="Pfam" id="PF13358"/>
    </source>
</evidence>
<dbReference type="InterPro" id="IPR052338">
    <property type="entry name" value="Transposase_5"/>
</dbReference>
<dbReference type="PANTHER" id="PTHR23022:SF135">
    <property type="entry name" value="SI:DKEY-77F5.3"/>
    <property type="match status" value="1"/>
</dbReference>